<sequence length="296" mass="33147">MGCVSSKVLTRSGSFHEEVKRSLRGRSNGSEELFGSKNGGDRLLALPCTANSAAEPEKNSSVSSTEHSETKQINKEKHTVDPETEVSDVEIINTWELLAGLEEEEEEEEKEEEEEEDQEQSESDEHKTEEYKFVVGDELKAPANFNSASDHKDEDLVEAAQRRPSEEKPHQSLELPQERSSAGSKREAMAKELAPLKLPSIEFSKTGSLKDWLRRGGQPISPGSYVTPKFGDFVFPEPRCGDNRDDDNSVFDPDLVAQFEQAMNQLSMDEEFALQQIIERLQQGDEEGIPRVELSC</sequence>
<accession>A0A9E7HT82</accession>
<evidence type="ECO:0000313" key="3">
    <source>
        <dbReference type="Proteomes" id="UP001055439"/>
    </source>
</evidence>
<feature type="compositionally biased region" description="Basic and acidic residues" evidence="1">
    <location>
        <begin position="149"/>
        <end position="171"/>
    </location>
</feature>
<feature type="region of interest" description="Disordered" evidence="1">
    <location>
        <begin position="1"/>
        <end position="189"/>
    </location>
</feature>
<protein>
    <submittedName>
        <fullName evidence="2">Uncharacterized protein</fullName>
    </submittedName>
</protein>
<evidence type="ECO:0000256" key="1">
    <source>
        <dbReference type="SAM" id="MobiDB-lite"/>
    </source>
</evidence>
<name>A0A9E7HT82_9LILI</name>
<gene>
    <name evidence="2" type="ORF">MUK42_16073</name>
</gene>
<proteinExistence type="predicted"/>
<feature type="compositionally biased region" description="Basic and acidic residues" evidence="1">
    <location>
        <begin position="123"/>
        <end position="140"/>
    </location>
</feature>
<evidence type="ECO:0000313" key="2">
    <source>
        <dbReference type="EMBL" id="URE40064.1"/>
    </source>
</evidence>
<dbReference type="EMBL" id="CP097510">
    <property type="protein sequence ID" value="URE40064.1"/>
    <property type="molecule type" value="Genomic_DNA"/>
</dbReference>
<organism evidence="2 3">
    <name type="scientific">Musa troglodytarum</name>
    <name type="common">fe'i banana</name>
    <dbReference type="NCBI Taxonomy" id="320322"/>
    <lineage>
        <taxon>Eukaryota</taxon>
        <taxon>Viridiplantae</taxon>
        <taxon>Streptophyta</taxon>
        <taxon>Embryophyta</taxon>
        <taxon>Tracheophyta</taxon>
        <taxon>Spermatophyta</taxon>
        <taxon>Magnoliopsida</taxon>
        <taxon>Liliopsida</taxon>
        <taxon>Zingiberales</taxon>
        <taxon>Musaceae</taxon>
        <taxon>Musa</taxon>
    </lineage>
</organism>
<dbReference type="AlphaFoldDB" id="A0A9E7HT82"/>
<feature type="compositionally biased region" description="Acidic residues" evidence="1">
    <location>
        <begin position="101"/>
        <end position="122"/>
    </location>
</feature>
<keyword evidence="3" id="KW-1185">Reference proteome</keyword>
<dbReference type="Proteomes" id="UP001055439">
    <property type="component" value="Chromosome 8"/>
</dbReference>
<dbReference type="OrthoDB" id="1937661at2759"/>
<feature type="compositionally biased region" description="Basic and acidic residues" evidence="1">
    <location>
        <begin position="66"/>
        <end position="81"/>
    </location>
</feature>
<reference evidence="2" key="1">
    <citation type="submission" date="2022-05" db="EMBL/GenBank/DDBJ databases">
        <title>The Musa troglodytarum L. genome provides insights into the mechanism of non-climacteric behaviour and enrichment of carotenoids.</title>
        <authorList>
            <person name="Wang J."/>
        </authorList>
    </citation>
    <scope>NUCLEOTIDE SEQUENCE</scope>
    <source>
        <tissue evidence="2">Leaf</tissue>
    </source>
</reference>